<comment type="caution">
    <text evidence="4">The sequence shown here is derived from an EMBL/GenBank/DDBJ whole genome shotgun (WGS) entry which is preliminary data.</text>
</comment>
<evidence type="ECO:0000259" key="3">
    <source>
        <dbReference type="PROSITE" id="PS50158"/>
    </source>
</evidence>
<name>A0A6L2N322_TANCI</name>
<dbReference type="SUPFAM" id="SSF53098">
    <property type="entry name" value="Ribonuclease H-like"/>
    <property type="match status" value="1"/>
</dbReference>
<evidence type="ECO:0000256" key="2">
    <source>
        <dbReference type="SAM" id="MobiDB-lite"/>
    </source>
</evidence>
<reference evidence="4" key="1">
    <citation type="journal article" date="2019" name="Sci. Rep.">
        <title>Draft genome of Tanacetum cinerariifolium, the natural source of mosquito coil.</title>
        <authorList>
            <person name="Yamashiro T."/>
            <person name="Shiraishi A."/>
            <person name="Satake H."/>
            <person name="Nakayama K."/>
        </authorList>
    </citation>
    <scope>NUCLEOTIDE SEQUENCE</scope>
</reference>
<accession>A0A6L2N322</accession>
<dbReference type="InterPro" id="IPR001878">
    <property type="entry name" value="Znf_CCHC"/>
</dbReference>
<dbReference type="InterPro" id="IPR012337">
    <property type="entry name" value="RNaseH-like_sf"/>
</dbReference>
<dbReference type="PANTHER" id="PTHR11439">
    <property type="entry name" value="GAG-POL-RELATED RETROTRANSPOSON"/>
    <property type="match status" value="1"/>
</dbReference>
<dbReference type="Gene3D" id="3.30.420.10">
    <property type="entry name" value="Ribonuclease H-like superfamily/Ribonuclease H"/>
    <property type="match status" value="1"/>
</dbReference>
<organism evidence="4">
    <name type="scientific">Tanacetum cinerariifolium</name>
    <name type="common">Dalmatian daisy</name>
    <name type="synonym">Chrysanthemum cinerariifolium</name>
    <dbReference type="NCBI Taxonomy" id="118510"/>
    <lineage>
        <taxon>Eukaryota</taxon>
        <taxon>Viridiplantae</taxon>
        <taxon>Streptophyta</taxon>
        <taxon>Embryophyta</taxon>
        <taxon>Tracheophyta</taxon>
        <taxon>Spermatophyta</taxon>
        <taxon>Magnoliopsida</taxon>
        <taxon>eudicotyledons</taxon>
        <taxon>Gunneridae</taxon>
        <taxon>Pentapetalae</taxon>
        <taxon>asterids</taxon>
        <taxon>campanulids</taxon>
        <taxon>Asterales</taxon>
        <taxon>Asteraceae</taxon>
        <taxon>Asteroideae</taxon>
        <taxon>Anthemideae</taxon>
        <taxon>Anthemidinae</taxon>
        <taxon>Tanacetum</taxon>
    </lineage>
</organism>
<dbReference type="Pfam" id="PF00098">
    <property type="entry name" value="zf-CCHC"/>
    <property type="match status" value="1"/>
</dbReference>
<dbReference type="EMBL" id="BKCJ010007959">
    <property type="protein sequence ID" value="GEU79847.1"/>
    <property type="molecule type" value="Genomic_DNA"/>
</dbReference>
<dbReference type="Gene3D" id="4.10.60.10">
    <property type="entry name" value="Zinc finger, CCHC-type"/>
    <property type="match status" value="1"/>
</dbReference>
<keyword evidence="1" id="KW-0862">Zinc</keyword>
<evidence type="ECO:0000256" key="1">
    <source>
        <dbReference type="PROSITE-ProRule" id="PRU00047"/>
    </source>
</evidence>
<feature type="domain" description="CCHC-type" evidence="3">
    <location>
        <begin position="31"/>
        <end position="47"/>
    </location>
</feature>
<dbReference type="InterPro" id="IPR013103">
    <property type="entry name" value="RVT_2"/>
</dbReference>
<dbReference type="Pfam" id="PF07727">
    <property type="entry name" value="RVT_2"/>
    <property type="match status" value="1"/>
</dbReference>
<dbReference type="SMART" id="SM00343">
    <property type="entry name" value="ZnF_C2HC"/>
    <property type="match status" value="1"/>
</dbReference>
<keyword evidence="1" id="KW-0479">Metal-binding</keyword>
<dbReference type="GO" id="GO:0008270">
    <property type="term" value="F:zinc ion binding"/>
    <property type="evidence" value="ECO:0007669"/>
    <property type="project" value="UniProtKB-KW"/>
</dbReference>
<feature type="region of interest" description="Disordered" evidence="2">
    <location>
        <begin position="825"/>
        <end position="851"/>
    </location>
</feature>
<dbReference type="PROSITE" id="PS50158">
    <property type="entry name" value="ZF_CCHC"/>
    <property type="match status" value="1"/>
</dbReference>
<dbReference type="CDD" id="cd09272">
    <property type="entry name" value="RNase_HI_RT_Ty1"/>
    <property type="match status" value="1"/>
</dbReference>
<sequence>MTESPLVDLGFAVYVFSPRDDPIACLNKAVKCYICQGEGHMARQCTQPKRPRNETWYKDKAMLTEAQEARQILDEEQLTFLANPGVSDGQAVQKIILNIVAFQTEDLDTYDSECNDISNAKSGIVEQAKANKPLDNALDFAYKHAQRIQELLVYVQDTCPNAIKPSAKKVAVTPRNNVKKVRFDEPLTSSSNIKQGSNATDIPSSYSLIMTGYPDCSMVFGLRMFETHDKEPLSAHELCQFCNAELEVALRKNTCFIRNLEGVDLISGSRDTNLYTISLDDMLRTSPICLYRKRLRLRAGYGTVSYHISTSTLREFYENVGISHQTSVAHTPYQSGVVERRNQTLVEVTRTIIEVVRIFIANAAHWNMMIFQMDVTNTFLNDELKEEVYVSQPEGFVDQENPSHVYKLKKALYGLKQAPRVWYDMLSSFLISQHFSKGLQIPQSPRGIFINQSKYASEIVKKYGMLSSDFVDTHLVEKSKLDEDLQGKPVDATLYRGMIVSLMYFTSTYADADHARCQDTRRSTSRSAQFLGDKLLTDYGFQFNKIHLYRENKSAIALCCDNVQHSRAKHIDVHYHFIKEQVENGIVELYFVEREYKDFALSEYTRVDKELILSEVGEKNEAIAKMKDVSSSLKCIPGRHRDFERSFTSRKCVALARNRILVYADSDEENEQYCSLPPLMPCFQTPHPCAIFNSVYHNSHSEVDIDNKTLEEYAIYELVMSTMKSEIQLPTQGSHIKEMEFEVTSTQIHVGFDEESSDVGSPCVIVYGYDGLLMHPVASPSLNYMPGPQHPPSPDYVPGPEHLPSLVYVPESEYPEYLVPSEAEAPIEDQPLLNDPSPTSLSLGYMADSDI</sequence>
<dbReference type="InterPro" id="IPR036397">
    <property type="entry name" value="RNaseH_sf"/>
</dbReference>
<dbReference type="PANTHER" id="PTHR11439:SF509">
    <property type="entry name" value="RNA-DIRECTED DNA POLYMERASE"/>
    <property type="match status" value="1"/>
</dbReference>
<feature type="non-terminal residue" evidence="4">
    <location>
        <position position="851"/>
    </location>
</feature>
<protein>
    <recommendedName>
        <fullName evidence="3">CCHC-type domain-containing protein</fullName>
    </recommendedName>
</protein>
<evidence type="ECO:0000313" key="4">
    <source>
        <dbReference type="EMBL" id="GEU79847.1"/>
    </source>
</evidence>
<keyword evidence="1" id="KW-0863">Zinc-finger</keyword>
<proteinExistence type="predicted"/>
<dbReference type="GO" id="GO:0003676">
    <property type="term" value="F:nucleic acid binding"/>
    <property type="evidence" value="ECO:0007669"/>
    <property type="project" value="InterPro"/>
</dbReference>
<gene>
    <name evidence="4" type="ORF">Tci_051825</name>
</gene>
<dbReference type="AlphaFoldDB" id="A0A6L2N322"/>